<feature type="binding site" evidence="9">
    <location>
        <position position="178"/>
    </location>
    <ligand>
        <name>[2Fe-2S] cluster</name>
        <dbReference type="ChEBI" id="CHEBI:190135"/>
    </ligand>
</feature>
<organism evidence="11 12">
    <name type="scientific">Zophobas morio</name>
    <dbReference type="NCBI Taxonomy" id="2755281"/>
    <lineage>
        <taxon>Eukaryota</taxon>
        <taxon>Metazoa</taxon>
        <taxon>Ecdysozoa</taxon>
        <taxon>Arthropoda</taxon>
        <taxon>Hexapoda</taxon>
        <taxon>Insecta</taxon>
        <taxon>Pterygota</taxon>
        <taxon>Neoptera</taxon>
        <taxon>Endopterygota</taxon>
        <taxon>Coleoptera</taxon>
        <taxon>Polyphaga</taxon>
        <taxon>Cucujiformia</taxon>
        <taxon>Tenebrionidae</taxon>
        <taxon>Zophobas</taxon>
    </lineage>
</organism>
<feature type="binding site" evidence="9">
    <location>
        <position position="215"/>
    </location>
    <ligand>
        <name>[4Fe-4S] cluster</name>
        <dbReference type="ChEBI" id="CHEBI:49883"/>
    </ligand>
</feature>
<keyword evidence="8 9" id="KW-0496">Mitochondrion</keyword>
<comment type="domain">
    <text evidence="9">The C-terminal domain binds 2 Fe-S clusters but is otherwise mostly in an intrinsically disordered conformation.</text>
</comment>
<dbReference type="GO" id="GO:0051539">
    <property type="term" value="F:4 iron, 4 sulfur cluster binding"/>
    <property type="evidence" value="ECO:0007669"/>
    <property type="project" value="UniProtKB-KW"/>
</dbReference>
<dbReference type="EMBL" id="JALNTZ010000002">
    <property type="protein sequence ID" value="KAJ3663920.1"/>
    <property type="molecule type" value="Genomic_DNA"/>
</dbReference>
<keyword evidence="9" id="KW-0001">2Fe-2S</keyword>
<dbReference type="PANTHER" id="PTHR13273:SF14">
    <property type="entry name" value="ANAMORSIN"/>
    <property type="match status" value="1"/>
</dbReference>
<comment type="function">
    <text evidence="9">Component of the cytosolic iron-sulfur (Fe-S) protein assembly (CIA) machinery. Required for the maturation of extramitochondrial Fe-S proteins. Part of an electron transfer chain functioning in an early step of cytosolic Fe-S biogenesis, facilitating the de novo assembly of a [4Fe-4S] cluster on the cytosolic Fe-S scaffold complex. Electrons are transferred from NADPH via a FAD- and FMN-containing diflavin oxidoreductase. Together with the diflavin oxidoreductase, also required for the assembly of the diferric tyrosyl radical cofactor of ribonucleotide reductase (RNR), probably by providing electrons for reduction during radical cofactor maturation in the catalytic small subunit.</text>
</comment>
<dbReference type="GO" id="GO:0046872">
    <property type="term" value="F:metal ion binding"/>
    <property type="evidence" value="ECO:0007669"/>
    <property type="project" value="UniProtKB-KW"/>
</dbReference>
<keyword evidence="3 9" id="KW-0004">4Fe-4S</keyword>
<accession>A0AA38MMR7</accession>
<comment type="cofactor">
    <cofactor evidence="1 9">
        <name>[4Fe-4S] cluster</name>
        <dbReference type="ChEBI" id="CHEBI:49883"/>
    </cofactor>
</comment>
<feature type="binding site" evidence="9">
    <location>
        <position position="175"/>
    </location>
    <ligand>
        <name>[2Fe-2S] cluster</name>
        <dbReference type="ChEBI" id="CHEBI:190135"/>
    </ligand>
</feature>
<keyword evidence="6 9" id="KW-0408">Iron</keyword>
<feature type="domain" description="Anamorsin C-terminal" evidence="10">
    <location>
        <begin position="197"/>
        <end position="231"/>
    </location>
</feature>
<dbReference type="GO" id="GO:0009055">
    <property type="term" value="F:electron transfer activity"/>
    <property type="evidence" value="ECO:0007669"/>
    <property type="project" value="UniProtKB-UniRule"/>
</dbReference>
<feature type="binding site" evidence="9">
    <location>
        <position position="201"/>
    </location>
    <ligand>
        <name>[4Fe-4S] cluster</name>
        <dbReference type="ChEBI" id="CHEBI:49883"/>
    </ligand>
</feature>
<feature type="binding site" evidence="9">
    <location>
        <position position="204"/>
    </location>
    <ligand>
        <name>[4Fe-4S] cluster</name>
        <dbReference type="ChEBI" id="CHEBI:49883"/>
    </ligand>
</feature>
<comment type="similarity">
    <text evidence="2 9">Belongs to the anamorsin family.</text>
</comment>
<evidence type="ECO:0000256" key="3">
    <source>
        <dbReference type="ARBA" id="ARBA00022485"/>
    </source>
</evidence>
<dbReference type="AlphaFoldDB" id="A0AA38MMR7"/>
<protein>
    <recommendedName>
        <fullName evidence="9">Anamorsin homolog</fullName>
    </recommendedName>
    <alternativeName>
        <fullName evidence="9">Fe-S cluster assembly protein DRE2 homolog</fullName>
    </alternativeName>
</protein>
<keyword evidence="7 9" id="KW-0411">Iron-sulfur</keyword>
<feature type="region of interest" description="Fe-S binding site B" evidence="9">
    <location>
        <begin position="201"/>
        <end position="215"/>
    </location>
</feature>
<feature type="binding site" evidence="9">
    <location>
        <position position="180"/>
    </location>
    <ligand>
        <name>[2Fe-2S] cluster</name>
        <dbReference type="ChEBI" id="CHEBI:190135"/>
    </ligand>
</feature>
<sequence>MDAVQPEEKKRILIIYDEIYDEPPISESLELKQISDLKAHENETVLLRIPEEKLTDSVLKRVFSTSKLGGKVVATCIEKGVDDVVFNLKLAGFVNVEVKTTETGTHVSGFKPTYETGSCAGLQKRKHGNWIKLNVTDNEEPDEMLDPDDLLDEEDFKKPEAAALQCGTTEKRKACKNCTCGLAEEVTEAVEKLPPVTQSSCGNCYLGDAFRCASCPYMGLPAFKAGERIQLVGNLLEADI</sequence>
<feature type="binding site" evidence="9">
    <location>
        <position position="212"/>
    </location>
    <ligand>
        <name>[4Fe-4S] cluster</name>
        <dbReference type="ChEBI" id="CHEBI:49883"/>
    </ligand>
</feature>
<dbReference type="GO" id="GO:0051537">
    <property type="term" value="F:2 iron, 2 sulfur cluster binding"/>
    <property type="evidence" value="ECO:0007669"/>
    <property type="project" value="UniProtKB-UniRule"/>
</dbReference>
<comment type="caution">
    <text evidence="9">Lacks conserved residue(s) required for the propagation of feature annotation.</text>
</comment>
<evidence type="ECO:0000256" key="9">
    <source>
        <dbReference type="HAMAP-Rule" id="MF_03115"/>
    </source>
</evidence>
<dbReference type="InterPro" id="IPR007785">
    <property type="entry name" value="Anamorsin"/>
</dbReference>
<evidence type="ECO:0000256" key="6">
    <source>
        <dbReference type="ARBA" id="ARBA00023004"/>
    </source>
</evidence>
<keyword evidence="4 9" id="KW-0963">Cytoplasm</keyword>
<evidence type="ECO:0000256" key="8">
    <source>
        <dbReference type="ARBA" id="ARBA00023128"/>
    </source>
</evidence>
<dbReference type="Proteomes" id="UP001168821">
    <property type="component" value="Unassembled WGS sequence"/>
</dbReference>
<dbReference type="Pfam" id="PF05093">
    <property type="entry name" value="CIAPIN1"/>
    <property type="match status" value="1"/>
</dbReference>
<keyword evidence="12" id="KW-1185">Reference proteome</keyword>
<comment type="cofactor">
    <cofactor evidence="9">
        <name>[2Fe-2S] cluster</name>
        <dbReference type="ChEBI" id="CHEBI:190135"/>
    </cofactor>
</comment>
<reference evidence="11" key="1">
    <citation type="journal article" date="2023" name="G3 (Bethesda)">
        <title>Whole genome assemblies of Zophobas morio and Tenebrio molitor.</title>
        <authorList>
            <person name="Kaur S."/>
            <person name="Stinson S.A."/>
            <person name="diCenzo G.C."/>
        </authorList>
    </citation>
    <scope>NUCLEOTIDE SEQUENCE</scope>
    <source>
        <strain evidence="11">QUZm001</strain>
    </source>
</reference>
<comment type="subunit">
    <text evidence="9">Monomer.</text>
</comment>
<evidence type="ECO:0000313" key="11">
    <source>
        <dbReference type="EMBL" id="KAJ3663920.1"/>
    </source>
</evidence>
<evidence type="ECO:0000256" key="2">
    <source>
        <dbReference type="ARBA" id="ARBA00008169"/>
    </source>
</evidence>
<name>A0AA38MMR7_9CUCU</name>
<dbReference type="HAMAP" id="MF_03115">
    <property type="entry name" value="Anamorsin"/>
    <property type="match status" value="1"/>
</dbReference>
<comment type="subcellular location">
    <subcellularLocation>
        <location evidence="9">Cytoplasm</location>
    </subcellularLocation>
    <subcellularLocation>
        <location evidence="9">Mitochondrion intermembrane space</location>
    </subcellularLocation>
</comment>
<feature type="short sequence motif" description="Cx2C motif 1" evidence="9">
    <location>
        <begin position="201"/>
        <end position="204"/>
    </location>
</feature>
<dbReference type="PANTHER" id="PTHR13273">
    <property type="entry name" value="ANAMORSIN"/>
    <property type="match status" value="1"/>
</dbReference>
<dbReference type="GO" id="GO:0005758">
    <property type="term" value="C:mitochondrial intermembrane space"/>
    <property type="evidence" value="ECO:0007669"/>
    <property type="project" value="UniProtKB-SubCell"/>
</dbReference>
<comment type="domain">
    <text evidence="9">The twin Cx2C motifs are involved in the recognition by the mitochondrial MIA40-ERV1 disulfide relay system. The formation of 2 disulfide bonds in the Cx2C motifs through dithiol/disulfide exchange reactions effectively traps the protein in the mitochondrial intermembrane space.</text>
</comment>
<keyword evidence="5 9" id="KW-0479">Metal-binding</keyword>
<proteinExistence type="inferred from homology"/>
<feature type="short sequence motif" description="Cx2C motif 2" evidence="9">
    <location>
        <begin position="212"/>
        <end position="215"/>
    </location>
</feature>
<evidence type="ECO:0000256" key="1">
    <source>
        <dbReference type="ARBA" id="ARBA00001966"/>
    </source>
</evidence>
<evidence type="ECO:0000259" key="10">
    <source>
        <dbReference type="Pfam" id="PF05093"/>
    </source>
</evidence>
<gene>
    <name evidence="11" type="ORF">Zmor_008136</name>
</gene>
<feature type="binding site" evidence="9">
    <location>
        <position position="166"/>
    </location>
    <ligand>
        <name>[2Fe-2S] cluster</name>
        <dbReference type="ChEBI" id="CHEBI:190135"/>
    </ligand>
</feature>
<evidence type="ECO:0000313" key="12">
    <source>
        <dbReference type="Proteomes" id="UP001168821"/>
    </source>
</evidence>
<comment type="caution">
    <text evidence="11">The sequence shown here is derived from an EMBL/GenBank/DDBJ whole genome shotgun (WGS) entry which is preliminary data.</text>
</comment>
<comment type="domain">
    <text evidence="9">The N-terminal domain has structural similarity with S-adenosyl-L-methionine-dependent methyltransferases, but does not bind S-adenosyl-L-methionine. It is required for correct assembly of the 2 Fe-S clusters.</text>
</comment>
<evidence type="ECO:0000256" key="5">
    <source>
        <dbReference type="ARBA" id="ARBA00022723"/>
    </source>
</evidence>
<evidence type="ECO:0000256" key="4">
    <source>
        <dbReference type="ARBA" id="ARBA00022490"/>
    </source>
</evidence>
<dbReference type="GO" id="GO:0016226">
    <property type="term" value="P:iron-sulfur cluster assembly"/>
    <property type="evidence" value="ECO:0007669"/>
    <property type="project" value="UniProtKB-UniRule"/>
</dbReference>
<evidence type="ECO:0000256" key="7">
    <source>
        <dbReference type="ARBA" id="ARBA00023014"/>
    </source>
</evidence>
<dbReference type="InterPro" id="IPR046408">
    <property type="entry name" value="CIAPIN1"/>
</dbReference>